<evidence type="ECO:0000256" key="1">
    <source>
        <dbReference type="SAM" id="MobiDB-lite"/>
    </source>
</evidence>
<accession>A0A4Y2AUN9</accession>
<feature type="region of interest" description="Disordered" evidence="1">
    <location>
        <begin position="58"/>
        <end position="96"/>
    </location>
</feature>
<evidence type="ECO:0000313" key="3">
    <source>
        <dbReference type="Proteomes" id="UP000499080"/>
    </source>
</evidence>
<reference evidence="2 3" key="1">
    <citation type="journal article" date="2019" name="Sci. Rep.">
        <title>Orb-weaving spider Araneus ventricosus genome elucidates the spidroin gene catalogue.</title>
        <authorList>
            <person name="Kono N."/>
            <person name="Nakamura H."/>
            <person name="Ohtoshi R."/>
            <person name="Moran D.A.P."/>
            <person name="Shinohara A."/>
            <person name="Yoshida Y."/>
            <person name="Fujiwara M."/>
            <person name="Mori M."/>
            <person name="Tomita M."/>
            <person name="Arakawa K."/>
        </authorList>
    </citation>
    <scope>NUCLEOTIDE SEQUENCE [LARGE SCALE GENOMIC DNA]</scope>
</reference>
<evidence type="ECO:0000313" key="2">
    <source>
        <dbReference type="EMBL" id="GBL83550.1"/>
    </source>
</evidence>
<keyword evidence="3" id="KW-1185">Reference proteome</keyword>
<protein>
    <recommendedName>
        <fullName evidence="4">DUF4817 domain-containing protein</fullName>
    </recommendedName>
</protein>
<evidence type="ECO:0008006" key="4">
    <source>
        <dbReference type="Google" id="ProtNLM"/>
    </source>
</evidence>
<sequence length="128" mass="14271">MPEGIQPTELWFYIILLDGSGTIGHVARTFNAAHRTQITHDTMAKLIMKFERTGTFADASRRGRPKTATDEARSTQVTAAMARSPTKGTRRLSEQMGIGQSSVMRNLQANKWNPLQASIRQRTILTRG</sequence>
<dbReference type="PANTHER" id="PTHR47326:SF1">
    <property type="entry name" value="HTH PSQ-TYPE DOMAIN-CONTAINING PROTEIN"/>
    <property type="match status" value="1"/>
</dbReference>
<gene>
    <name evidence="2" type="ORF">AVEN_196388_1</name>
</gene>
<proteinExistence type="predicted"/>
<dbReference type="OrthoDB" id="8117402at2759"/>
<name>A0A4Y2AUN9_ARAVE</name>
<dbReference type="Proteomes" id="UP000499080">
    <property type="component" value="Unassembled WGS sequence"/>
</dbReference>
<dbReference type="PANTHER" id="PTHR47326">
    <property type="entry name" value="TRANSPOSABLE ELEMENT TC3 TRANSPOSASE-LIKE PROTEIN"/>
    <property type="match status" value="1"/>
</dbReference>
<dbReference type="EMBL" id="BGPR01000033">
    <property type="protein sequence ID" value="GBL83550.1"/>
    <property type="molecule type" value="Genomic_DNA"/>
</dbReference>
<comment type="caution">
    <text evidence="2">The sequence shown here is derived from an EMBL/GenBank/DDBJ whole genome shotgun (WGS) entry which is preliminary data.</text>
</comment>
<dbReference type="AlphaFoldDB" id="A0A4Y2AUN9"/>
<organism evidence="2 3">
    <name type="scientific">Araneus ventricosus</name>
    <name type="common">Orbweaver spider</name>
    <name type="synonym">Epeira ventricosa</name>
    <dbReference type="NCBI Taxonomy" id="182803"/>
    <lineage>
        <taxon>Eukaryota</taxon>
        <taxon>Metazoa</taxon>
        <taxon>Ecdysozoa</taxon>
        <taxon>Arthropoda</taxon>
        <taxon>Chelicerata</taxon>
        <taxon>Arachnida</taxon>
        <taxon>Araneae</taxon>
        <taxon>Araneomorphae</taxon>
        <taxon>Entelegynae</taxon>
        <taxon>Araneoidea</taxon>
        <taxon>Araneidae</taxon>
        <taxon>Araneus</taxon>
    </lineage>
</organism>